<evidence type="ECO:0000313" key="3">
    <source>
        <dbReference type="Proteomes" id="UP001595975"/>
    </source>
</evidence>
<evidence type="ECO:0000313" key="2">
    <source>
        <dbReference type="EMBL" id="MFC5667034.1"/>
    </source>
</evidence>
<accession>A0ABW0XD46</accession>
<comment type="caution">
    <text evidence="2">The sequence shown here is derived from an EMBL/GenBank/DDBJ whole genome shotgun (WGS) entry which is preliminary data.</text>
</comment>
<protein>
    <submittedName>
        <fullName evidence="2">Uncharacterized protein</fullName>
    </submittedName>
</protein>
<dbReference type="EMBL" id="JBHSOF010000049">
    <property type="protein sequence ID" value="MFC5667034.1"/>
    <property type="molecule type" value="Genomic_DNA"/>
</dbReference>
<organism evidence="2 3">
    <name type="scientific">Kitasatospora misakiensis</name>
    <dbReference type="NCBI Taxonomy" id="67330"/>
    <lineage>
        <taxon>Bacteria</taxon>
        <taxon>Bacillati</taxon>
        <taxon>Actinomycetota</taxon>
        <taxon>Actinomycetes</taxon>
        <taxon>Kitasatosporales</taxon>
        <taxon>Streptomycetaceae</taxon>
        <taxon>Kitasatospora</taxon>
    </lineage>
</organism>
<evidence type="ECO:0000256" key="1">
    <source>
        <dbReference type="SAM" id="MobiDB-lite"/>
    </source>
</evidence>
<gene>
    <name evidence="2" type="ORF">ACFP3U_29230</name>
</gene>
<proteinExistence type="predicted"/>
<name>A0ABW0XD46_9ACTN</name>
<dbReference type="RefSeq" id="WP_380228713.1">
    <property type="nucleotide sequence ID" value="NZ_JBHSOF010000049.1"/>
</dbReference>
<feature type="region of interest" description="Disordered" evidence="1">
    <location>
        <begin position="22"/>
        <end position="54"/>
    </location>
</feature>
<reference evidence="3" key="1">
    <citation type="journal article" date="2019" name="Int. J. Syst. Evol. Microbiol.">
        <title>The Global Catalogue of Microorganisms (GCM) 10K type strain sequencing project: providing services to taxonomists for standard genome sequencing and annotation.</title>
        <authorList>
            <consortium name="The Broad Institute Genomics Platform"/>
            <consortium name="The Broad Institute Genome Sequencing Center for Infectious Disease"/>
            <person name="Wu L."/>
            <person name="Ma J."/>
        </authorList>
    </citation>
    <scope>NUCLEOTIDE SEQUENCE [LARGE SCALE GENOMIC DNA]</scope>
    <source>
        <strain evidence="3">CGMCC 4.1437</strain>
    </source>
</reference>
<sequence>MKSTSVVPSIAPDNFRTTHAAACAHPFPNDPNGSVTDPTVPLPGSDAPPPPGAQ</sequence>
<dbReference type="Proteomes" id="UP001595975">
    <property type="component" value="Unassembled WGS sequence"/>
</dbReference>
<keyword evidence="3" id="KW-1185">Reference proteome</keyword>